<sequence length="86" mass="10034">MNTTKKKETKRRGRPLGRGNNNKEFKEDVYEWMVASRKQNEYDACDCLIAMCPGCWYPCETCGSNKCSAFCRTTRPKEPLEWKVSE</sequence>
<keyword evidence="4" id="KW-1185">Reference proteome</keyword>
<dbReference type="EMBL" id="JRES01001567">
    <property type="protein sequence ID" value="KNC21948.1"/>
    <property type="molecule type" value="Genomic_DNA"/>
</dbReference>
<accession>A0A0L0BPQ4</accession>
<feature type="region of interest" description="Disordered" evidence="1">
    <location>
        <begin position="1"/>
        <end position="22"/>
    </location>
</feature>
<dbReference type="Proteomes" id="UP000037069">
    <property type="component" value="Unassembled WGS sequence"/>
</dbReference>
<dbReference type="PANTHER" id="PTHR46536">
    <property type="entry name" value="ARL14 EFFECTOR PROTEIN"/>
    <property type="match status" value="1"/>
</dbReference>
<proteinExistence type="predicted"/>
<dbReference type="InterPro" id="IPR029264">
    <property type="entry name" value="ARF7EP_C"/>
</dbReference>
<protein>
    <recommendedName>
        <fullName evidence="2">ARF7 effector protein C-terminal domain-containing protein</fullName>
    </recommendedName>
</protein>
<gene>
    <name evidence="3" type="ORF">FF38_12078</name>
</gene>
<organism evidence="3 4">
    <name type="scientific">Lucilia cuprina</name>
    <name type="common">Green bottle fly</name>
    <name type="synonym">Australian sheep blowfly</name>
    <dbReference type="NCBI Taxonomy" id="7375"/>
    <lineage>
        <taxon>Eukaryota</taxon>
        <taxon>Metazoa</taxon>
        <taxon>Ecdysozoa</taxon>
        <taxon>Arthropoda</taxon>
        <taxon>Hexapoda</taxon>
        <taxon>Insecta</taxon>
        <taxon>Pterygota</taxon>
        <taxon>Neoptera</taxon>
        <taxon>Endopterygota</taxon>
        <taxon>Diptera</taxon>
        <taxon>Brachycera</taxon>
        <taxon>Muscomorpha</taxon>
        <taxon>Oestroidea</taxon>
        <taxon>Calliphoridae</taxon>
        <taxon>Luciliinae</taxon>
        <taxon>Lucilia</taxon>
    </lineage>
</organism>
<evidence type="ECO:0000256" key="1">
    <source>
        <dbReference type="SAM" id="MobiDB-lite"/>
    </source>
</evidence>
<comment type="caution">
    <text evidence="3">The sequence shown here is derived from an EMBL/GenBank/DDBJ whole genome shotgun (WGS) entry which is preliminary data.</text>
</comment>
<evidence type="ECO:0000259" key="2">
    <source>
        <dbReference type="Pfam" id="PF14949"/>
    </source>
</evidence>
<reference evidence="3 4" key="1">
    <citation type="journal article" date="2015" name="Nat. Commun.">
        <title>Lucilia cuprina genome unlocks parasitic fly biology to underpin future interventions.</title>
        <authorList>
            <person name="Anstead C.A."/>
            <person name="Korhonen P.K."/>
            <person name="Young N.D."/>
            <person name="Hall R.S."/>
            <person name="Jex A.R."/>
            <person name="Murali S.C."/>
            <person name="Hughes D.S."/>
            <person name="Lee S.F."/>
            <person name="Perry T."/>
            <person name="Stroehlein A.J."/>
            <person name="Ansell B.R."/>
            <person name="Breugelmans B."/>
            <person name="Hofmann A."/>
            <person name="Qu J."/>
            <person name="Dugan S."/>
            <person name="Lee S.L."/>
            <person name="Chao H."/>
            <person name="Dinh H."/>
            <person name="Han Y."/>
            <person name="Doddapaneni H.V."/>
            <person name="Worley K.C."/>
            <person name="Muzny D.M."/>
            <person name="Ioannidis P."/>
            <person name="Waterhouse R.M."/>
            <person name="Zdobnov E.M."/>
            <person name="James P.J."/>
            <person name="Bagnall N.H."/>
            <person name="Kotze A.C."/>
            <person name="Gibbs R.A."/>
            <person name="Richards S."/>
            <person name="Batterham P."/>
            <person name="Gasser R.B."/>
        </authorList>
    </citation>
    <scope>NUCLEOTIDE SEQUENCE [LARGE SCALE GENOMIC DNA]</scope>
    <source>
        <strain evidence="3 4">LS</strain>
        <tissue evidence="3">Full body</tissue>
    </source>
</reference>
<dbReference type="Pfam" id="PF14949">
    <property type="entry name" value="ARF7EP_C"/>
    <property type="match status" value="1"/>
</dbReference>
<name>A0A0L0BPQ4_LUCCU</name>
<dbReference type="AlphaFoldDB" id="A0A0L0BPQ4"/>
<feature type="domain" description="ARF7 effector protein C-terminal" evidence="2">
    <location>
        <begin position="8"/>
        <end position="76"/>
    </location>
</feature>
<dbReference type="PANTHER" id="PTHR46536:SF3">
    <property type="entry name" value="ARF7 EFFECTOR PROTEIN C-TERMINAL DOMAIN-CONTAINING PROTEIN"/>
    <property type="match status" value="1"/>
</dbReference>
<evidence type="ECO:0000313" key="3">
    <source>
        <dbReference type="EMBL" id="KNC21948.1"/>
    </source>
</evidence>
<evidence type="ECO:0000313" key="4">
    <source>
        <dbReference type="Proteomes" id="UP000037069"/>
    </source>
</evidence>